<feature type="domain" description="NAC-A/B" evidence="6">
    <location>
        <begin position="35"/>
        <end position="100"/>
    </location>
</feature>
<evidence type="ECO:0000313" key="8">
    <source>
        <dbReference type="Proteomes" id="UP000238350"/>
    </source>
</evidence>
<dbReference type="PROSITE" id="PS51151">
    <property type="entry name" value="NAC_AB"/>
    <property type="match status" value="1"/>
</dbReference>
<keyword evidence="4" id="KW-0804">Transcription</keyword>
<keyword evidence="3" id="KW-0813">Transport</keyword>
<accession>A0A2T0FLA9</accession>
<dbReference type="PANTHER" id="PTHR10351">
    <property type="entry name" value="TRANSCRIPTION FACTOR BTF3 FAMILY MEMBER"/>
    <property type="match status" value="1"/>
</dbReference>
<evidence type="ECO:0000256" key="5">
    <source>
        <dbReference type="SAM" id="MobiDB-lite"/>
    </source>
</evidence>
<dbReference type="Proteomes" id="UP000238350">
    <property type="component" value="Unassembled WGS sequence"/>
</dbReference>
<evidence type="ECO:0000256" key="3">
    <source>
        <dbReference type="ARBA" id="ARBA00022927"/>
    </source>
</evidence>
<comment type="subcellular location">
    <subcellularLocation>
        <location evidence="1">Cytoplasm</location>
    </subcellularLocation>
</comment>
<evidence type="ECO:0000256" key="2">
    <source>
        <dbReference type="ARBA" id="ARBA00005296"/>
    </source>
</evidence>
<dbReference type="STRING" id="45607.A0A2T0FLA9"/>
<sequence length="155" mass="16978">MDADKLAKLKASMASSRIGGKGTPRRKVKRVVKGEGNDQKVQAALAKLNPQTITGIEQVNMFKDDNRVIHISRPAVQNAPDYNTFAIHGYATEKSVEEMLPEMIQSMGPESLEQLRKLTEQIQAAQGANAGANKEAEDSEVPNLVEGETFDREVD</sequence>
<evidence type="ECO:0000259" key="6">
    <source>
        <dbReference type="PROSITE" id="PS51151"/>
    </source>
</evidence>
<dbReference type="AlphaFoldDB" id="A0A2T0FLA9"/>
<dbReference type="Pfam" id="PF01849">
    <property type="entry name" value="NAC"/>
    <property type="match status" value="1"/>
</dbReference>
<evidence type="ECO:0000313" key="7">
    <source>
        <dbReference type="EMBL" id="PRT55760.1"/>
    </source>
</evidence>
<keyword evidence="4" id="KW-0805">Transcription regulation</keyword>
<dbReference type="SMART" id="SM01407">
    <property type="entry name" value="NAC"/>
    <property type="match status" value="1"/>
</dbReference>
<dbReference type="InterPro" id="IPR038187">
    <property type="entry name" value="NAC_A/B_dom_sf"/>
</dbReference>
<feature type="region of interest" description="Disordered" evidence="5">
    <location>
        <begin position="1"/>
        <end position="31"/>
    </location>
</feature>
<dbReference type="Gene3D" id="2.20.70.30">
    <property type="entry name" value="Nascent polypeptide-associated complex domain"/>
    <property type="match status" value="1"/>
</dbReference>
<comment type="subunit">
    <text evidence="4">Part of the nascent polypeptide-associated complex (NAC).</text>
</comment>
<dbReference type="RefSeq" id="XP_024665705.1">
    <property type="nucleotide sequence ID" value="XM_024809937.1"/>
</dbReference>
<organism evidence="7 8">
    <name type="scientific">Wickerhamiella sorbophila</name>
    <dbReference type="NCBI Taxonomy" id="45607"/>
    <lineage>
        <taxon>Eukaryota</taxon>
        <taxon>Fungi</taxon>
        <taxon>Dikarya</taxon>
        <taxon>Ascomycota</taxon>
        <taxon>Saccharomycotina</taxon>
        <taxon>Dipodascomycetes</taxon>
        <taxon>Dipodascales</taxon>
        <taxon>Trichomonascaceae</taxon>
        <taxon>Wickerhamiella</taxon>
    </lineage>
</organism>
<gene>
    <name evidence="7" type="ORF">B9G98_03380</name>
</gene>
<name>A0A2T0FLA9_9ASCO</name>
<feature type="compositionally biased region" description="Low complexity" evidence="5">
    <location>
        <begin position="123"/>
        <end position="133"/>
    </location>
</feature>
<keyword evidence="3" id="KW-0653">Protein transport</keyword>
<dbReference type="InterPro" id="IPR002715">
    <property type="entry name" value="Nas_poly-pep-assoc_cplx_dom"/>
</dbReference>
<evidence type="ECO:0000256" key="1">
    <source>
        <dbReference type="ARBA" id="ARBA00004496"/>
    </source>
</evidence>
<comment type="caution">
    <text evidence="7">The sequence shown here is derived from an EMBL/GenBank/DDBJ whole genome shotgun (WGS) entry which is preliminary data.</text>
</comment>
<protein>
    <recommendedName>
        <fullName evidence="4">Nascent polypeptide-associated complex subunit beta</fullName>
    </recommendedName>
</protein>
<comment type="similarity">
    <text evidence="2 4">Belongs to the NAC-beta family.</text>
</comment>
<evidence type="ECO:0000256" key="4">
    <source>
        <dbReference type="RuleBase" id="RU361272"/>
    </source>
</evidence>
<dbReference type="FunFam" id="2.20.70.30:FF:000001">
    <property type="entry name" value="Transcription factor BTF3 homolog"/>
    <property type="match status" value="1"/>
</dbReference>
<dbReference type="GO" id="GO:0005854">
    <property type="term" value="C:nascent polypeptide-associated complex"/>
    <property type="evidence" value="ECO:0007669"/>
    <property type="project" value="UniProtKB-ARBA"/>
</dbReference>
<reference evidence="7 8" key="1">
    <citation type="submission" date="2017-04" db="EMBL/GenBank/DDBJ databases">
        <title>Genome sequencing of [Candida] sorbophila.</title>
        <authorList>
            <person name="Ahn J.O."/>
        </authorList>
    </citation>
    <scope>NUCLEOTIDE SEQUENCE [LARGE SCALE GENOMIC DNA]</scope>
    <source>
        <strain evidence="7 8">DS02</strain>
    </source>
</reference>
<dbReference type="GO" id="GO:0015031">
    <property type="term" value="P:protein transport"/>
    <property type="evidence" value="ECO:0007669"/>
    <property type="project" value="UniProtKB-KW"/>
</dbReference>
<dbReference type="OrthoDB" id="8033832at2759"/>
<dbReference type="EMBL" id="NDIQ01000022">
    <property type="protein sequence ID" value="PRT55760.1"/>
    <property type="molecule type" value="Genomic_DNA"/>
</dbReference>
<feature type="region of interest" description="Disordered" evidence="5">
    <location>
        <begin position="123"/>
        <end position="155"/>
    </location>
</feature>
<dbReference type="InterPro" id="IPR039370">
    <property type="entry name" value="BTF3"/>
</dbReference>
<dbReference type="GeneID" id="36517128"/>
<dbReference type="CDD" id="cd22055">
    <property type="entry name" value="NAC_BTF3"/>
    <property type="match status" value="1"/>
</dbReference>
<dbReference type="GO" id="GO:0006613">
    <property type="term" value="P:cotranslational protein targeting to membrane"/>
    <property type="evidence" value="ECO:0007669"/>
    <property type="project" value="UniProtKB-ARBA"/>
</dbReference>
<keyword evidence="8" id="KW-1185">Reference proteome</keyword>
<proteinExistence type="inferred from homology"/>